<accession>A0A2G2WYC7</accession>
<evidence type="ECO:0000313" key="3">
    <source>
        <dbReference type="Proteomes" id="UP000224567"/>
    </source>
</evidence>
<reference evidence="3" key="2">
    <citation type="journal article" date="2017" name="J. Anim. Genet.">
        <title>Multiple reference genome sequences of hot pepper reveal the massive evolution of plant disease resistance genes by retroduplication.</title>
        <authorList>
            <person name="Kim S."/>
            <person name="Park J."/>
            <person name="Yeom S.-I."/>
            <person name="Kim Y.-M."/>
            <person name="Seo E."/>
            <person name="Kim K.-T."/>
            <person name="Kim M.-S."/>
            <person name="Lee J.M."/>
            <person name="Cheong K."/>
            <person name="Shin H.-S."/>
            <person name="Kim S.-B."/>
            <person name="Han K."/>
            <person name="Lee J."/>
            <person name="Park M."/>
            <person name="Lee H.-A."/>
            <person name="Lee H.-Y."/>
            <person name="Lee Y."/>
            <person name="Oh S."/>
            <person name="Lee J.H."/>
            <person name="Choi E."/>
            <person name="Choi E."/>
            <person name="Lee S.E."/>
            <person name="Jeon J."/>
            <person name="Kim H."/>
            <person name="Choi G."/>
            <person name="Song H."/>
            <person name="Lee J."/>
            <person name="Lee S.-C."/>
            <person name="Kwon J.-K."/>
            <person name="Lee H.-Y."/>
            <person name="Koo N."/>
            <person name="Hong Y."/>
            <person name="Kim R.W."/>
            <person name="Kang W.-H."/>
            <person name="Huh J.H."/>
            <person name="Kang B.-C."/>
            <person name="Yang T.-J."/>
            <person name="Lee Y.-H."/>
            <person name="Bennetzen J.L."/>
            <person name="Choi D."/>
        </authorList>
    </citation>
    <scope>NUCLEOTIDE SEQUENCE [LARGE SCALE GENOMIC DNA]</scope>
    <source>
        <strain evidence="3">cv. PBC81</strain>
    </source>
</reference>
<dbReference type="Pfam" id="PF00462">
    <property type="entry name" value="Glutaredoxin"/>
    <property type="match status" value="1"/>
</dbReference>
<protein>
    <recommendedName>
        <fullName evidence="1">Glutaredoxin domain-containing protein</fullName>
    </recommendedName>
</protein>
<keyword evidence="3" id="KW-1185">Reference proteome</keyword>
<dbReference type="OrthoDB" id="423313at2759"/>
<dbReference type="SUPFAM" id="SSF52833">
    <property type="entry name" value="Thioredoxin-like"/>
    <property type="match status" value="1"/>
</dbReference>
<dbReference type="EMBL" id="MLFT02000004">
    <property type="protein sequence ID" value="PHT50247.1"/>
    <property type="molecule type" value="Genomic_DNA"/>
</dbReference>
<dbReference type="InterPro" id="IPR036249">
    <property type="entry name" value="Thioredoxin-like_sf"/>
</dbReference>
<name>A0A2G2WYC7_CAPBA</name>
<dbReference type="AlphaFoldDB" id="A0A2G2WYC7"/>
<gene>
    <name evidence="2" type="ORF">CQW23_09994</name>
</gene>
<dbReference type="Gene3D" id="3.40.30.10">
    <property type="entry name" value="Glutaredoxin"/>
    <property type="match status" value="1"/>
</dbReference>
<comment type="caution">
    <text evidence="2">The sequence shown here is derived from an EMBL/GenBank/DDBJ whole genome shotgun (WGS) entry which is preliminary data.</text>
</comment>
<evidence type="ECO:0000313" key="2">
    <source>
        <dbReference type="EMBL" id="PHT50247.1"/>
    </source>
</evidence>
<reference evidence="2 3" key="1">
    <citation type="journal article" date="2017" name="Genome Biol.">
        <title>New reference genome sequences of hot pepper reveal the massive evolution of plant disease-resistance genes by retroduplication.</title>
        <authorList>
            <person name="Kim S."/>
            <person name="Park J."/>
            <person name="Yeom S.I."/>
            <person name="Kim Y.M."/>
            <person name="Seo E."/>
            <person name="Kim K.T."/>
            <person name="Kim M.S."/>
            <person name="Lee J.M."/>
            <person name="Cheong K."/>
            <person name="Shin H.S."/>
            <person name="Kim S.B."/>
            <person name="Han K."/>
            <person name="Lee J."/>
            <person name="Park M."/>
            <person name="Lee H.A."/>
            <person name="Lee H.Y."/>
            <person name="Lee Y."/>
            <person name="Oh S."/>
            <person name="Lee J.H."/>
            <person name="Choi E."/>
            <person name="Choi E."/>
            <person name="Lee S.E."/>
            <person name="Jeon J."/>
            <person name="Kim H."/>
            <person name="Choi G."/>
            <person name="Song H."/>
            <person name="Lee J."/>
            <person name="Lee S.C."/>
            <person name="Kwon J.K."/>
            <person name="Lee H.Y."/>
            <person name="Koo N."/>
            <person name="Hong Y."/>
            <person name="Kim R.W."/>
            <person name="Kang W.H."/>
            <person name="Huh J.H."/>
            <person name="Kang B.C."/>
            <person name="Yang T.J."/>
            <person name="Lee Y.H."/>
            <person name="Bennetzen J.L."/>
            <person name="Choi D."/>
        </authorList>
    </citation>
    <scope>NUCLEOTIDE SEQUENCE [LARGE SCALE GENOMIC DNA]</scope>
    <source>
        <strain evidence="3">cv. PBC81</strain>
    </source>
</reference>
<organism evidence="2 3">
    <name type="scientific">Capsicum baccatum</name>
    <name type="common">Peruvian pepper</name>
    <dbReference type="NCBI Taxonomy" id="33114"/>
    <lineage>
        <taxon>Eukaryota</taxon>
        <taxon>Viridiplantae</taxon>
        <taxon>Streptophyta</taxon>
        <taxon>Embryophyta</taxon>
        <taxon>Tracheophyta</taxon>
        <taxon>Spermatophyta</taxon>
        <taxon>Magnoliopsida</taxon>
        <taxon>eudicotyledons</taxon>
        <taxon>Gunneridae</taxon>
        <taxon>Pentapetalae</taxon>
        <taxon>asterids</taxon>
        <taxon>lamiids</taxon>
        <taxon>Solanales</taxon>
        <taxon>Solanaceae</taxon>
        <taxon>Solanoideae</taxon>
        <taxon>Capsiceae</taxon>
        <taxon>Capsicum</taxon>
    </lineage>
</organism>
<dbReference type="InterPro" id="IPR002109">
    <property type="entry name" value="Glutaredoxin"/>
</dbReference>
<dbReference type="PROSITE" id="PS51354">
    <property type="entry name" value="GLUTAREDOXIN_2"/>
    <property type="match status" value="1"/>
</dbReference>
<proteinExistence type="predicted"/>
<dbReference type="PANTHER" id="PTHR45669">
    <property type="entry name" value="GLUTAREDOXIN DOMAIN-CONTAINING CYSTEINE-RICH PROTEIN CG12206-RELATED"/>
    <property type="match status" value="1"/>
</dbReference>
<feature type="domain" description="Glutaredoxin" evidence="1">
    <location>
        <begin position="166"/>
        <end position="234"/>
    </location>
</feature>
<evidence type="ECO:0000259" key="1">
    <source>
        <dbReference type="Pfam" id="PF00462"/>
    </source>
</evidence>
<sequence length="257" mass="29259">MWPQMINEKIPKVVIPVTPVRTPRGEPETINAWELMEGLKDFTPLKHTSHHHEYSFTFPVSPNTISSRDDRPNENSKDSLKMAYNESSFHSNDTSIVSDFDPELISTFIKALEELPTDNPFYLKPLVIKNMQGKDDEAEAVSSSMRENKEALTKYKLVHDEKDKLVIYFVSLRGVRKTYEACCHVLVTLKGLRVKVDEKVVSMHSGFKEELKELLGKKYAGGGFPKVFLGKKYIGGVDEIQKLNEDGHIAKLEENCE</sequence>
<dbReference type="PANTHER" id="PTHR45669:SF30">
    <property type="entry name" value="OS04G0641300 PROTEIN"/>
    <property type="match status" value="1"/>
</dbReference>
<dbReference type="Proteomes" id="UP000224567">
    <property type="component" value="Unassembled WGS sequence"/>
</dbReference>
<dbReference type="STRING" id="33114.A0A2G2WYC7"/>